<organism evidence="2">
    <name type="scientific">Cyprideis torosa</name>
    <dbReference type="NCBI Taxonomy" id="163714"/>
    <lineage>
        <taxon>Eukaryota</taxon>
        <taxon>Metazoa</taxon>
        <taxon>Ecdysozoa</taxon>
        <taxon>Arthropoda</taxon>
        <taxon>Crustacea</taxon>
        <taxon>Oligostraca</taxon>
        <taxon>Ostracoda</taxon>
        <taxon>Podocopa</taxon>
        <taxon>Podocopida</taxon>
        <taxon>Cytherocopina</taxon>
        <taxon>Cytheroidea</taxon>
        <taxon>Cytherideidae</taxon>
        <taxon>Cyprideis</taxon>
    </lineage>
</organism>
<name>A0A7R8ZQT0_9CRUS</name>
<protein>
    <submittedName>
        <fullName evidence="2">Uncharacterized protein</fullName>
    </submittedName>
</protein>
<proteinExistence type="predicted"/>
<accession>A0A7R8ZQT0</accession>
<dbReference type="EMBL" id="OB661686">
    <property type="protein sequence ID" value="CAD7228752.1"/>
    <property type="molecule type" value="Genomic_DNA"/>
</dbReference>
<sequence length="197" mass="21597">MTEGVFLLSPLHQGSSGIEMLGGDPMSLTWTYHHLTPRESCSLPPQDNSGEPPSFPPASSIDIMPEEERDEVSSTENEEDQAAMPPPSETLSSRRRALLPPKMPGDVQESEEDPEKDSLRSSRGIAFRVGVTDLLTAAPVAEEIVLKTDEVPSPRRRLFCVFICPSVASVANRTTIMPSFLCSGNHREEQRRGLAPE</sequence>
<feature type="region of interest" description="Disordered" evidence="1">
    <location>
        <begin position="39"/>
        <end position="121"/>
    </location>
</feature>
<reference evidence="2" key="1">
    <citation type="submission" date="2020-11" db="EMBL/GenBank/DDBJ databases">
        <authorList>
            <person name="Tran Van P."/>
        </authorList>
    </citation>
    <scope>NUCLEOTIDE SEQUENCE</scope>
</reference>
<evidence type="ECO:0000313" key="2">
    <source>
        <dbReference type="EMBL" id="CAD7228752.1"/>
    </source>
</evidence>
<evidence type="ECO:0000256" key="1">
    <source>
        <dbReference type="SAM" id="MobiDB-lite"/>
    </source>
</evidence>
<gene>
    <name evidence="2" type="ORF">CTOB1V02_LOCUS6630</name>
</gene>
<dbReference type="AlphaFoldDB" id="A0A7R8ZQT0"/>